<evidence type="ECO:0000313" key="4">
    <source>
        <dbReference type="Proteomes" id="UP000670527"/>
    </source>
</evidence>
<keyword evidence="1" id="KW-0812">Transmembrane</keyword>
<sequence>MRSKHVAALISFSTRMMLTYPWFLIGLLALAIPIFIHLFELRRPQRIAFTNVGFIREVKLVTARQRKVKHLLILLCRLLFLSFLVLAFCQPFIPATKEGKASGGNVQVLLDTSASMQALGQDDQPLFEQAVQQARDLPTAYTSSVQFFLNNTRTLLSTEAFQSEIEQLRSVANGNTASTLLAQQQSRAANKASQVFVLSDFQKNNFSAKTLSSLDSSKQVFLVPLAATPTHNVYVDSVWIEDAFVRAATDLPLHIRLRNGGSVTAPACRVKVLIGEQQAGTLQMTVPAEQDVTTTVQIRLKNNEQQLCRVEVEDLPVTFDNTYFFVLQASPRIAVLDVAGTAQPPTQRLYANEALFAYTGTQPTRVQYGQLASADVVLLQELPQIEAGLRDNIRQAVAQGKSVVIIPPAITSGRASYTQLFQELGIGNIQWEPAATGSPVLRDVAMPDLQNPFFRGVFTGPTRQTVMPKAAPVLRWSRSGNEILRLRDGDGYLAQFGSGRGSVYVFAAPFSGGYSDFASQALFVPVMYRLAMQSYRQTAQSAYRLNQAVVTVAVPNSTQSSADQVLKLTKDSLTFIPAQRRIENTVQLEVPPTMSLPGFYSLTRNGQTIATLAFNVDKHESELASYSATELQQLIGLNRPNIQVYSAANGESVAARYRTERVGTPLWRYCLWAALTFLLAEILAVRLLGKRTVGNAPAHAVAA</sequence>
<keyword evidence="4" id="KW-1185">Reference proteome</keyword>
<keyword evidence="1" id="KW-0472">Membrane</keyword>
<comment type="caution">
    <text evidence="3">The sequence shown here is derived from an EMBL/GenBank/DDBJ whole genome shotgun (WGS) entry which is preliminary data.</text>
</comment>
<dbReference type="InterPro" id="IPR029062">
    <property type="entry name" value="Class_I_gatase-like"/>
</dbReference>
<dbReference type="PANTHER" id="PTHR37464:SF1">
    <property type="entry name" value="BLL2463 PROTEIN"/>
    <property type="match status" value="1"/>
</dbReference>
<evidence type="ECO:0000313" key="3">
    <source>
        <dbReference type="EMBL" id="MBO3270728.1"/>
    </source>
</evidence>
<protein>
    <submittedName>
        <fullName evidence="3">BatA domain-containing protein</fullName>
    </submittedName>
</protein>
<organism evidence="3 4">
    <name type="scientific">Hymenobacter defluvii</name>
    <dbReference type="NCBI Taxonomy" id="2054411"/>
    <lineage>
        <taxon>Bacteria</taxon>
        <taxon>Pseudomonadati</taxon>
        <taxon>Bacteroidota</taxon>
        <taxon>Cytophagia</taxon>
        <taxon>Cytophagales</taxon>
        <taxon>Hymenobacteraceae</taxon>
        <taxon>Hymenobacter</taxon>
    </lineage>
</organism>
<dbReference type="InterPro" id="IPR024163">
    <property type="entry name" value="Aerotolerance_reg_N"/>
</dbReference>
<dbReference type="EMBL" id="JAGETX010000003">
    <property type="protein sequence ID" value="MBO3270728.1"/>
    <property type="molecule type" value="Genomic_DNA"/>
</dbReference>
<dbReference type="Pfam" id="PF07584">
    <property type="entry name" value="BatA"/>
    <property type="match status" value="1"/>
</dbReference>
<accession>A0ABS3TBK5</accession>
<name>A0ABS3TBK5_9BACT</name>
<feature type="transmembrane region" description="Helical" evidence="1">
    <location>
        <begin position="20"/>
        <end position="39"/>
    </location>
</feature>
<gene>
    <name evidence="3" type="ORF">J4D97_08715</name>
</gene>
<keyword evidence="1" id="KW-1133">Transmembrane helix</keyword>
<evidence type="ECO:0000256" key="1">
    <source>
        <dbReference type="SAM" id="Phobius"/>
    </source>
</evidence>
<dbReference type="InterPro" id="IPR011933">
    <property type="entry name" value="Double_TM_dom"/>
</dbReference>
<dbReference type="NCBIfam" id="TIGR02226">
    <property type="entry name" value="two_anch"/>
    <property type="match status" value="1"/>
</dbReference>
<dbReference type="PANTHER" id="PTHR37464">
    <property type="entry name" value="BLL2463 PROTEIN"/>
    <property type="match status" value="1"/>
</dbReference>
<evidence type="ECO:0000259" key="2">
    <source>
        <dbReference type="Pfam" id="PF07584"/>
    </source>
</evidence>
<dbReference type="Proteomes" id="UP000670527">
    <property type="component" value="Unassembled WGS sequence"/>
</dbReference>
<feature type="transmembrane region" description="Helical" evidence="1">
    <location>
        <begin position="71"/>
        <end position="93"/>
    </location>
</feature>
<feature type="domain" description="Aerotolerance regulator N-terminal" evidence="2">
    <location>
        <begin position="16"/>
        <end position="91"/>
    </location>
</feature>
<dbReference type="SUPFAM" id="SSF52317">
    <property type="entry name" value="Class I glutamine amidotransferase-like"/>
    <property type="match status" value="1"/>
</dbReference>
<proteinExistence type="predicted"/>
<reference evidence="3 4" key="1">
    <citation type="submission" date="2021-03" db="EMBL/GenBank/DDBJ databases">
        <authorList>
            <person name="Kim M.K."/>
        </authorList>
    </citation>
    <scope>NUCLEOTIDE SEQUENCE [LARGE SCALE GENOMIC DNA]</scope>
    <source>
        <strain evidence="3 4">BT507</strain>
    </source>
</reference>